<dbReference type="InterPro" id="IPR018094">
    <property type="entry name" value="Thymidylate_kinase"/>
</dbReference>
<dbReference type="InterPro" id="IPR027417">
    <property type="entry name" value="P-loop_NTPase"/>
</dbReference>
<dbReference type="RefSeq" id="WP_083330097.1">
    <property type="nucleotide sequence ID" value="NZ_FNAU01000008.1"/>
</dbReference>
<evidence type="ECO:0000313" key="16">
    <source>
        <dbReference type="Proteomes" id="UP000182744"/>
    </source>
</evidence>
<evidence type="ECO:0000256" key="7">
    <source>
        <dbReference type="ARBA" id="ARBA00022777"/>
    </source>
</evidence>
<evidence type="ECO:0000256" key="9">
    <source>
        <dbReference type="ARBA" id="ARBA00048743"/>
    </source>
</evidence>
<dbReference type="Proteomes" id="UP001273799">
    <property type="component" value="Unassembled WGS sequence"/>
</dbReference>
<keyword evidence="4 11" id="KW-0808">Transferase</keyword>
<dbReference type="PANTHER" id="PTHR10344:SF4">
    <property type="entry name" value="UMP-CMP KINASE 2, MITOCHONDRIAL"/>
    <property type="match status" value="1"/>
</dbReference>
<evidence type="ECO:0000256" key="1">
    <source>
        <dbReference type="ARBA" id="ARBA00009776"/>
    </source>
</evidence>
<gene>
    <name evidence="11 14" type="primary">tmk</name>
    <name evidence="14" type="ORF">R6G71_00075</name>
    <name evidence="15" type="ORF">SAMN05421878_10886</name>
</gene>
<accession>A0A1G7CRV5</accession>
<dbReference type="GO" id="GO:0004798">
    <property type="term" value="F:dTMP kinase activity"/>
    <property type="evidence" value="ECO:0007669"/>
    <property type="project" value="UniProtKB-UniRule"/>
</dbReference>
<evidence type="ECO:0000256" key="12">
    <source>
        <dbReference type="SAM" id="MobiDB-lite"/>
    </source>
</evidence>
<dbReference type="InterPro" id="IPR018095">
    <property type="entry name" value="Thymidylate_kin_CS"/>
</dbReference>
<dbReference type="NCBIfam" id="TIGR00041">
    <property type="entry name" value="DTMP_kinase"/>
    <property type="match status" value="1"/>
</dbReference>
<dbReference type="HAMAP" id="MF_00165">
    <property type="entry name" value="Thymidylate_kinase"/>
    <property type="match status" value="1"/>
</dbReference>
<dbReference type="GO" id="GO:0006227">
    <property type="term" value="P:dUDP biosynthetic process"/>
    <property type="evidence" value="ECO:0007669"/>
    <property type="project" value="TreeGrafter"/>
</dbReference>
<evidence type="ECO:0000256" key="6">
    <source>
        <dbReference type="ARBA" id="ARBA00022741"/>
    </source>
</evidence>
<proteinExistence type="inferred from homology"/>
<evidence type="ECO:0000256" key="10">
    <source>
        <dbReference type="ARBA" id="ARBA00057735"/>
    </source>
</evidence>
<evidence type="ECO:0000256" key="11">
    <source>
        <dbReference type="HAMAP-Rule" id="MF_00165"/>
    </source>
</evidence>
<name>A0A1G7CRV5_9ACTO</name>
<keyword evidence="5 11" id="KW-0545">Nucleotide biosynthesis</keyword>
<dbReference type="GO" id="GO:0005829">
    <property type="term" value="C:cytosol"/>
    <property type="evidence" value="ECO:0007669"/>
    <property type="project" value="TreeGrafter"/>
</dbReference>
<dbReference type="FunFam" id="3.40.50.300:FF:000225">
    <property type="entry name" value="Thymidylate kinase"/>
    <property type="match status" value="1"/>
</dbReference>
<dbReference type="CDD" id="cd01672">
    <property type="entry name" value="TMPK"/>
    <property type="match status" value="1"/>
</dbReference>
<evidence type="ECO:0000313" key="14">
    <source>
        <dbReference type="EMBL" id="MDY5152461.1"/>
    </source>
</evidence>
<keyword evidence="8 11" id="KW-0067">ATP-binding</keyword>
<feature type="compositionally biased region" description="Low complexity" evidence="12">
    <location>
        <begin position="211"/>
        <end position="235"/>
    </location>
</feature>
<evidence type="ECO:0000256" key="5">
    <source>
        <dbReference type="ARBA" id="ARBA00022727"/>
    </source>
</evidence>
<sequence>MGQGIFISFEGGDGAGKTTQAALLGQWLEAEGYKTLVTREPGGTPLGKRVRQMLLHGGEVAPRAEALLYAADRAQHVATLIRPALADGSIVITDRYIDSSIAYQGAGRDLTGIREISEWATGGLWPDITVLLDMPADIGLRRASKHTGADRIEAEGCQFHQEVRDKFLEMAKAESARYQVVDAAGTPEEIAQKVREVIAPKLAGLRLTGTPGPAGAAGPAEAPAGLAGIPESGQL</sequence>
<dbReference type="PANTHER" id="PTHR10344">
    <property type="entry name" value="THYMIDYLATE KINASE"/>
    <property type="match status" value="1"/>
</dbReference>
<comment type="similarity">
    <text evidence="1 11">Belongs to the thymidylate kinase family.</text>
</comment>
<dbReference type="EMBL" id="FNAU01000008">
    <property type="protein sequence ID" value="SDE42047.1"/>
    <property type="molecule type" value="Genomic_DNA"/>
</dbReference>
<evidence type="ECO:0000256" key="3">
    <source>
        <dbReference type="ARBA" id="ARBA00017144"/>
    </source>
</evidence>
<keyword evidence="6 11" id="KW-0547">Nucleotide-binding</keyword>
<dbReference type="EMBL" id="JAWNFU010000001">
    <property type="protein sequence ID" value="MDY5152461.1"/>
    <property type="molecule type" value="Genomic_DNA"/>
</dbReference>
<protein>
    <recommendedName>
        <fullName evidence="3 11">Thymidylate kinase</fullName>
        <ecNumber evidence="2 11">2.7.4.9</ecNumber>
    </recommendedName>
    <alternativeName>
        <fullName evidence="11">dTMP kinase</fullName>
    </alternativeName>
</protein>
<reference evidence="16" key="2">
    <citation type="submission" date="2016-10" db="EMBL/GenBank/DDBJ databases">
        <authorList>
            <person name="Varghese N."/>
        </authorList>
    </citation>
    <scope>NUCLEOTIDE SEQUENCE [LARGE SCALE GENOMIC DNA]</scope>
    <source>
        <strain evidence="16">DSM 20639</strain>
    </source>
</reference>
<evidence type="ECO:0000313" key="15">
    <source>
        <dbReference type="EMBL" id="SDE42047.1"/>
    </source>
</evidence>
<keyword evidence="16" id="KW-1185">Reference proteome</keyword>
<dbReference type="GO" id="GO:0006235">
    <property type="term" value="P:dTTP biosynthetic process"/>
    <property type="evidence" value="ECO:0007669"/>
    <property type="project" value="UniProtKB-UniRule"/>
</dbReference>
<dbReference type="Pfam" id="PF02223">
    <property type="entry name" value="Thymidylate_kin"/>
    <property type="match status" value="1"/>
</dbReference>
<organism evidence="15 16">
    <name type="scientific">Actinobaculum suis</name>
    <dbReference type="NCBI Taxonomy" id="1657"/>
    <lineage>
        <taxon>Bacteria</taxon>
        <taxon>Bacillati</taxon>
        <taxon>Actinomycetota</taxon>
        <taxon>Actinomycetes</taxon>
        <taxon>Actinomycetales</taxon>
        <taxon>Actinomycetaceae</taxon>
        <taxon>Actinobaculum</taxon>
    </lineage>
</organism>
<reference evidence="14" key="3">
    <citation type="submission" date="2023-10" db="EMBL/GenBank/DDBJ databases">
        <title>Whole Genome based description of the genera Actinobaculum and Actinotignum reveals a complex phylogenetic relationship within the species included in the genus Actinotignum.</title>
        <authorList>
            <person name="Jensen C.S."/>
            <person name="Dargis R."/>
            <person name="Kemp M."/>
            <person name="Christensen J.J."/>
        </authorList>
    </citation>
    <scope>NUCLEOTIDE SEQUENCE</scope>
    <source>
        <strain evidence="14">Actinobaculum_suis_CCUG19206T</strain>
    </source>
</reference>
<feature type="domain" description="Thymidylate kinase-like" evidence="13">
    <location>
        <begin position="9"/>
        <end position="193"/>
    </location>
</feature>
<dbReference type="EC" id="2.7.4.9" evidence="2 11"/>
<dbReference type="Gene3D" id="3.40.50.300">
    <property type="entry name" value="P-loop containing nucleotide triphosphate hydrolases"/>
    <property type="match status" value="1"/>
</dbReference>
<dbReference type="Proteomes" id="UP000182744">
    <property type="component" value="Unassembled WGS sequence"/>
</dbReference>
<dbReference type="SUPFAM" id="SSF52540">
    <property type="entry name" value="P-loop containing nucleoside triphosphate hydrolases"/>
    <property type="match status" value="1"/>
</dbReference>
<dbReference type="AlphaFoldDB" id="A0A1G7CRV5"/>
<feature type="region of interest" description="Disordered" evidence="12">
    <location>
        <begin position="210"/>
        <end position="235"/>
    </location>
</feature>
<dbReference type="InterPro" id="IPR039430">
    <property type="entry name" value="Thymidylate_kin-like_dom"/>
</dbReference>
<feature type="binding site" evidence="11">
    <location>
        <begin position="11"/>
        <end position="18"/>
    </location>
    <ligand>
        <name>ATP</name>
        <dbReference type="ChEBI" id="CHEBI:30616"/>
    </ligand>
</feature>
<keyword evidence="7 11" id="KW-0418">Kinase</keyword>
<evidence type="ECO:0000259" key="13">
    <source>
        <dbReference type="Pfam" id="PF02223"/>
    </source>
</evidence>
<dbReference type="GO" id="GO:0005524">
    <property type="term" value="F:ATP binding"/>
    <property type="evidence" value="ECO:0007669"/>
    <property type="project" value="UniProtKB-UniRule"/>
</dbReference>
<comment type="function">
    <text evidence="10 11">Phosphorylation of dTMP to form dTDP in both de novo and salvage pathways of dTTP synthesis.</text>
</comment>
<dbReference type="PROSITE" id="PS01331">
    <property type="entry name" value="THYMIDYLATE_KINASE"/>
    <property type="match status" value="1"/>
</dbReference>
<dbReference type="GO" id="GO:0006233">
    <property type="term" value="P:dTDP biosynthetic process"/>
    <property type="evidence" value="ECO:0007669"/>
    <property type="project" value="InterPro"/>
</dbReference>
<comment type="catalytic activity">
    <reaction evidence="9 11">
        <text>dTMP + ATP = dTDP + ADP</text>
        <dbReference type="Rhea" id="RHEA:13517"/>
        <dbReference type="ChEBI" id="CHEBI:30616"/>
        <dbReference type="ChEBI" id="CHEBI:58369"/>
        <dbReference type="ChEBI" id="CHEBI:63528"/>
        <dbReference type="ChEBI" id="CHEBI:456216"/>
        <dbReference type="EC" id="2.7.4.9"/>
    </reaction>
</comment>
<evidence type="ECO:0000256" key="8">
    <source>
        <dbReference type="ARBA" id="ARBA00022840"/>
    </source>
</evidence>
<evidence type="ECO:0000256" key="4">
    <source>
        <dbReference type="ARBA" id="ARBA00022679"/>
    </source>
</evidence>
<reference evidence="15" key="1">
    <citation type="submission" date="2016-10" db="EMBL/GenBank/DDBJ databases">
        <authorList>
            <person name="de Groot N.N."/>
        </authorList>
    </citation>
    <scope>NUCLEOTIDE SEQUENCE [LARGE SCALE GENOMIC DNA]</scope>
    <source>
        <strain evidence="15">DSM 20639</strain>
    </source>
</reference>
<evidence type="ECO:0000256" key="2">
    <source>
        <dbReference type="ARBA" id="ARBA00012980"/>
    </source>
</evidence>